<sequence length="384" mass="42380">MTKETKRIPIGIAFQGGSFTAGAVATGVVTAFVKAKICNKYDVRAFSGTSAGALVAAICWDCAMAGPEGMKAAPEKLKTFWYHNAIASIPNQDWGDFWKSFDNLARLNPLYDMAADTIRIPWVQAQFRRWIETAIEPERVIRSLAKLSHGAMGPRLAIGAANVTTGDIATFIDQDYIDEAVAVLSSSTIVKAPVPKREVKSCLDLAALQNLARLHSPEAAYKAAAEFLLDTLMASGSLDEINGMTTIDSSHYQGTFLDGAWGQNPPVDVMIDFGVEEIWIVEIFPKNRDVVPRSHAEREDRKEELWQNSTIEQQVALIERVNGWISCGRVNESIKGSDRKFRQIRVRRLKTDLLELPGARIVNTPNAIADNIEAGMKKALEFIR</sequence>
<dbReference type="SUPFAM" id="SSF52151">
    <property type="entry name" value="FabD/lysophospholipase-like"/>
    <property type="match status" value="1"/>
</dbReference>
<comment type="caution">
    <text evidence="2">The sequence shown here is derived from an EMBL/GenBank/DDBJ whole genome shotgun (WGS) entry which is preliminary data.</text>
</comment>
<dbReference type="Proteomes" id="UP000004169">
    <property type="component" value="Unassembled WGS sequence"/>
</dbReference>
<dbReference type="STRING" id="1150626.PHAMO_210272"/>
<keyword evidence="1" id="KW-0472">Membrane</keyword>
<reference evidence="2 3" key="1">
    <citation type="journal article" date="2012" name="J. Bacteriol.">
        <title>Draft Genome Sequence of the Purple Photosynthetic Bacterium Phaeospirillum molischianum DSM120, a Particularly Versatile Bacterium.</title>
        <authorList>
            <person name="Duquesne K."/>
            <person name="Prima V."/>
            <person name="Ji B."/>
            <person name="Rouy Z."/>
            <person name="Medigue C."/>
            <person name="Talla E."/>
            <person name="Sturgis J.N."/>
        </authorList>
    </citation>
    <scope>NUCLEOTIDE SEQUENCE [LARGE SCALE GENOMIC DNA]</scope>
    <source>
        <strain evidence="3">DSM120</strain>
    </source>
</reference>
<name>H8FQX3_MAGML</name>
<dbReference type="OrthoDB" id="5292355at2"/>
<dbReference type="EMBL" id="CAHP01000014">
    <property type="protein sequence ID" value="CCG40761.1"/>
    <property type="molecule type" value="Genomic_DNA"/>
</dbReference>
<evidence type="ECO:0000313" key="3">
    <source>
        <dbReference type="Proteomes" id="UP000004169"/>
    </source>
</evidence>
<dbReference type="InterPro" id="IPR016035">
    <property type="entry name" value="Acyl_Trfase/lysoPLipase"/>
</dbReference>
<proteinExistence type="predicted"/>
<dbReference type="Gene3D" id="3.40.1090.10">
    <property type="entry name" value="Cytosolic phospholipase A2 catalytic domain"/>
    <property type="match status" value="1"/>
</dbReference>
<keyword evidence="1" id="KW-0812">Transmembrane</keyword>
<gene>
    <name evidence="2" type="ORF">PHAMO_210272</name>
</gene>
<organism evidence="2 3">
    <name type="scientific">Magnetospirillum molischianum DSM 120</name>
    <dbReference type="NCBI Taxonomy" id="1150626"/>
    <lineage>
        <taxon>Bacteria</taxon>
        <taxon>Pseudomonadati</taxon>
        <taxon>Pseudomonadota</taxon>
        <taxon>Alphaproteobacteria</taxon>
        <taxon>Rhodospirillales</taxon>
        <taxon>Rhodospirillaceae</taxon>
        <taxon>Magnetospirillum</taxon>
    </lineage>
</organism>
<dbReference type="AlphaFoldDB" id="H8FQX3"/>
<protein>
    <recommendedName>
        <fullName evidence="4">PNPLA domain-containing protein</fullName>
    </recommendedName>
</protein>
<keyword evidence="1" id="KW-1133">Transmembrane helix</keyword>
<evidence type="ECO:0008006" key="4">
    <source>
        <dbReference type="Google" id="ProtNLM"/>
    </source>
</evidence>
<feature type="transmembrane region" description="Helical" evidence="1">
    <location>
        <begin position="12"/>
        <end position="33"/>
    </location>
</feature>
<keyword evidence="3" id="KW-1185">Reference proteome</keyword>
<evidence type="ECO:0000256" key="1">
    <source>
        <dbReference type="SAM" id="Phobius"/>
    </source>
</evidence>
<dbReference type="eggNOG" id="COG1752">
    <property type="taxonomic scope" value="Bacteria"/>
</dbReference>
<dbReference type="RefSeq" id="WP_002727298.1">
    <property type="nucleotide sequence ID" value="NZ_CAHP01000014.1"/>
</dbReference>
<evidence type="ECO:0000313" key="2">
    <source>
        <dbReference type="EMBL" id="CCG40761.1"/>
    </source>
</evidence>
<accession>H8FQX3</accession>